<keyword evidence="3" id="KW-1185">Reference proteome</keyword>
<gene>
    <name evidence="2" type="ORF">EOE48_11180</name>
</gene>
<comment type="caution">
    <text evidence="2">The sequence shown here is derived from an EMBL/GenBank/DDBJ whole genome shotgun (WGS) entry which is preliminary data.</text>
</comment>
<dbReference type="Gene3D" id="1.10.10.1550">
    <property type="entry name" value="ROS/MUCR transcriptional regulator protein"/>
    <property type="match status" value="1"/>
</dbReference>
<reference evidence="2 3" key="1">
    <citation type="submission" date="2019-01" db="EMBL/GenBank/DDBJ databases">
        <authorList>
            <person name="Chen W.-M."/>
        </authorList>
    </citation>
    <scope>NUCLEOTIDE SEQUENCE [LARGE SCALE GENOMIC DNA]</scope>
    <source>
        <strain evidence="2 3">TER-1</strain>
    </source>
</reference>
<dbReference type="RefSeq" id="WP_127728914.1">
    <property type="nucleotide sequence ID" value="NZ_SACP01000009.1"/>
</dbReference>
<dbReference type="Pfam" id="PF05443">
    <property type="entry name" value="ROS_MUCR"/>
    <property type="match status" value="1"/>
</dbReference>
<dbReference type="InterPro" id="IPR008807">
    <property type="entry name" value="ROS_MUCR"/>
</dbReference>
<dbReference type="EMBL" id="SACP01000009">
    <property type="protein sequence ID" value="RVU18444.1"/>
    <property type="molecule type" value="Genomic_DNA"/>
</dbReference>
<dbReference type="GO" id="GO:0006355">
    <property type="term" value="P:regulation of DNA-templated transcription"/>
    <property type="evidence" value="ECO:0007669"/>
    <property type="project" value="InterPro"/>
</dbReference>
<evidence type="ECO:0000256" key="1">
    <source>
        <dbReference type="ARBA" id="ARBA00007031"/>
    </source>
</evidence>
<proteinExistence type="inferred from homology"/>
<organism evidence="2 3">
    <name type="scientific">Methylobacterium oryzihabitans</name>
    <dbReference type="NCBI Taxonomy" id="2499852"/>
    <lineage>
        <taxon>Bacteria</taxon>
        <taxon>Pseudomonadati</taxon>
        <taxon>Pseudomonadota</taxon>
        <taxon>Alphaproteobacteria</taxon>
        <taxon>Hyphomicrobiales</taxon>
        <taxon>Methylobacteriaceae</taxon>
        <taxon>Methylobacterium</taxon>
    </lineage>
</organism>
<sequence length="122" mass="13982">MNGLMKIIVSYVKNHYIKSSDLPCLIANIYVALNNISVINSYNTKNKHSLSSINTVNSDYIVSLEDGKRYKLLKRHLASRNLSPDQYRAKWGLPDDYPMVPLNYAARRSEIARDQKLGHKKT</sequence>
<dbReference type="AlphaFoldDB" id="A0A3S2VB05"/>
<evidence type="ECO:0000313" key="2">
    <source>
        <dbReference type="EMBL" id="RVU18444.1"/>
    </source>
</evidence>
<dbReference type="Proteomes" id="UP000286997">
    <property type="component" value="Unassembled WGS sequence"/>
</dbReference>
<protein>
    <submittedName>
        <fullName evidence="2">MucR family transcriptional regulator</fullName>
    </submittedName>
</protein>
<dbReference type="GO" id="GO:0008270">
    <property type="term" value="F:zinc ion binding"/>
    <property type="evidence" value="ECO:0007669"/>
    <property type="project" value="InterPro"/>
</dbReference>
<name>A0A3S2VB05_9HYPH</name>
<dbReference type="OrthoDB" id="9809693at2"/>
<comment type="similarity">
    <text evidence="1">Belongs to the ros/MucR family.</text>
</comment>
<accession>A0A3S2VB05</accession>
<evidence type="ECO:0000313" key="3">
    <source>
        <dbReference type="Proteomes" id="UP000286997"/>
    </source>
</evidence>
<dbReference type="InterPro" id="IPR041920">
    <property type="entry name" value="ROS/MUCR_sf"/>
</dbReference>
<dbReference type="GO" id="GO:0003677">
    <property type="term" value="F:DNA binding"/>
    <property type="evidence" value="ECO:0007669"/>
    <property type="project" value="InterPro"/>
</dbReference>